<evidence type="ECO:0000313" key="2">
    <source>
        <dbReference type="Proteomes" id="UP000029868"/>
    </source>
</evidence>
<accession>A0A099KSY7</accession>
<protein>
    <recommendedName>
        <fullName evidence="3">Glycine zipper 2TM domain-containing protein</fullName>
    </recommendedName>
</protein>
<organism evidence="1 2">
    <name type="scientific">Colwellia psychrerythraea</name>
    <name type="common">Vibrio psychroerythus</name>
    <dbReference type="NCBI Taxonomy" id="28229"/>
    <lineage>
        <taxon>Bacteria</taxon>
        <taxon>Pseudomonadati</taxon>
        <taxon>Pseudomonadota</taxon>
        <taxon>Gammaproteobacteria</taxon>
        <taxon>Alteromonadales</taxon>
        <taxon>Colwelliaceae</taxon>
        <taxon>Colwellia</taxon>
    </lineage>
</organism>
<comment type="caution">
    <text evidence="1">The sequence shown here is derived from an EMBL/GenBank/DDBJ whole genome shotgun (WGS) entry which is preliminary data.</text>
</comment>
<dbReference type="Proteomes" id="UP000029868">
    <property type="component" value="Unassembled WGS sequence"/>
</dbReference>
<dbReference type="RefSeq" id="WP_033082324.1">
    <property type="nucleotide sequence ID" value="NZ_JQEC01000027.1"/>
</dbReference>
<evidence type="ECO:0008006" key="3">
    <source>
        <dbReference type="Google" id="ProtNLM"/>
    </source>
</evidence>
<dbReference type="EMBL" id="JQEC01000027">
    <property type="protein sequence ID" value="KGJ93325.1"/>
    <property type="molecule type" value="Genomic_DNA"/>
</dbReference>
<dbReference type="OrthoDB" id="6293284at2"/>
<dbReference type="AlphaFoldDB" id="A0A099KSY7"/>
<evidence type="ECO:0000313" key="1">
    <source>
        <dbReference type="EMBL" id="KGJ93325.1"/>
    </source>
</evidence>
<name>A0A099KSY7_COLPS</name>
<proteinExistence type="predicted"/>
<gene>
    <name evidence="1" type="ORF">GAB14E_2649</name>
</gene>
<sequence>MKMLLVMITFILMGCATQGVDRASQNKIIKEFYASVESRDQVELSSEVKTGIVGGAAVGVIDNLDGNHEDMIAGALAGALVGGIFTAMFEGSNTAYEYSLHSADQGDFSVIQKDKFDLQSNCVKVRVAAEVVVSPASTEKCQFN</sequence>
<dbReference type="PROSITE" id="PS51257">
    <property type="entry name" value="PROKAR_LIPOPROTEIN"/>
    <property type="match status" value="1"/>
</dbReference>
<dbReference type="PATRIC" id="fig|28229.3.peg.2277"/>
<reference evidence="1 2" key="1">
    <citation type="submission" date="2014-08" db="EMBL/GenBank/DDBJ databases">
        <title>Genomic and Phenotypic Diversity of Colwellia psychrerythraea strains from Disparate Marine Basins.</title>
        <authorList>
            <person name="Techtmann S.M."/>
            <person name="Stelling S.C."/>
            <person name="Utturkar S.M."/>
            <person name="Alshibli N."/>
            <person name="Harris A."/>
            <person name="Brown S.D."/>
            <person name="Hazen T.C."/>
        </authorList>
    </citation>
    <scope>NUCLEOTIDE SEQUENCE [LARGE SCALE GENOMIC DNA]</scope>
    <source>
        <strain evidence="1 2">GAB14E</strain>
    </source>
</reference>